<gene>
    <name evidence="1" type="ORF">R1sor_017954</name>
</gene>
<dbReference type="Proteomes" id="UP001633002">
    <property type="component" value="Unassembled WGS sequence"/>
</dbReference>
<organism evidence="1 2">
    <name type="scientific">Riccia sorocarpa</name>
    <dbReference type="NCBI Taxonomy" id="122646"/>
    <lineage>
        <taxon>Eukaryota</taxon>
        <taxon>Viridiplantae</taxon>
        <taxon>Streptophyta</taxon>
        <taxon>Embryophyta</taxon>
        <taxon>Marchantiophyta</taxon>
        <taxon>Marchantiopsida</taxon>
        <taxon>Marchantiidae</taxon>
        <taxon>Marchantiales</taxon>
        <taxon>Ricciaceae</taxon>
        <taxon>Riccia</taxon>
    </lineage>
</organism>
<protein>
    <submittedName>
        <fullName evidence="1">Uncharacterized protein</fullName>
    </submittedName>
</protein>
<evidence type="ECO:0000313" key="2">
    <source>
        <dbReference type="Proteomes" id="UP001633002"/>
    </source>
</evidence>
<dbReference type="EMBL" id="JBJQOH010000001">
    <property type="protein sequence ID" value="KAL3699932.1"/>
    <property type="molecule type" value="Genomic_DNA"/>
</dbReference>
<evidence type="ECO:0000313" key="1">
    <source>
        <dbReference type="EMBL" id="KAL3699932.1"/>
    </source>
</evidence>
<dbReference type="AlphaFoldDB" id="A0ABD3I8G2"/>
<accession>A0ABD3I8G2</accession>
<name>A0ABD3I8G2_9MARC</name>
<sequence>MSSLSAAGMGLGVHAAGQFASSVWKIKLTPTSEGQWSANRPFVLKIRGASSNSRVVEFETGKDERARFAGDDPLAKLVNRIISVKPIYNLLKLGAKNLMTAGLLKRMV</sequence>
<comment type="caution">
    <text evidence="1">The sequence shown here is derived from an EMBL/GenBank/DDBJ whole genome shotgun (WGS) entry which is preliminary data.</text>
</comment>
<keyword evidence="2" id="KW-1185">Reference proteome</keyword>
<proteinExistence type="predicted"/>
<reference evidence="1 2" key="1">
    <citation type="submission" date="2024-09" db="EMBL/GenBank/DDBJ databases">
        <title>Chromosome-scale assembly of Riccia sorocarpa.</title>
        <authorList>
            <person name="Paukszto L."/>
        </authorList>
    </citation>
    <scope>NUCLEOTIDE SEQUENCE [LARGE SCALE GENOMIC DNA]</scope>
    <source>
        <strain evidence="1">LP-2024</strain>
        <tissue evidence="1">Aerial parts of the thallus</tissue>
    </source>
</reference>